<dbReference type="InterPro" id="IPR035942">
    <property type="entry name" value="Lp2179-like_sf"/>
</dbReference>
<dbReference type="SUPFAM" id="SSF160800">
    <property type="entry name" value="Lp2179-like"/>
    <property type="match status" value="1"/>
</dbReference>
<protein>
    <recommendedName>
        <fullName evidence="3">Cysteine desulfurase</fullName>
    </recommendedName>
</protein>
<name>A0A0R2BBG1_9LACO</name>
<dbReference type="Pfam" id="PF08866">
    <property type="entry name" value="DUF1831"/>
    <property type="match status" value="1"/>
</dbReference>
<evidence type="ECO:0000313" key="2">
    <source>
        <dbReference type="Proteomes" id="UP000051612"/>
    </source>
</evidence>
<dbReference type="AlphaFoldDB" id="A0A0R2BBG1"/>
<reference evidence="1 2" key="1">
    <citation type="journal article" date="2015" name="Genome Announc.">
        <title>Expanding the biotechnology potential of lactobacilli through comparative genomics of 213 strains and associated genera.</title>
        <authorList>
            <person name="Sun Z."/>
            <person name="Harris H.M."/>
            <person name="McCann A."/>
            <person name="Guo C."/>
            <person name="Argimon S."/>
            <person name="Zhang W."/>
            <person name="Yang X."/>
            <person name="Jeffery I.B."/>
            <person name="Cooney J.C."/>
            <person name="Kagawa T.F."/>
            <person name="Liu W."/>
            <person name="Song Y."/>
            <person name="Salvetti E."/>
            <person name="Wrobel A."/>
            <person name="Rasinkangas P."/>
            <person name="Parkhill J."/>
            <person name="Rea M.C."/>
            <person name="O'Sullivan O."/>
            <person name="Ritari J."/>
            <person name="Douillard F.P."/>
            <person name="Paul Ross R."/>
            <person name="Yang R."/>
            <person name="Briner A.E."/>
            <person name="Felis G.E."/>
            <person name="de Vos W.M."/>
            <person name="Barrangou R."/>
            <person name="Klaenhammer T.R."/>
            <person name="Caufield P.W."/>
            <person name="Cui Y."/>
            <person name="Zhang H."/>
            <person name="O'Toole P.W."/>
        </authorList>
    </citation>
    <scope>NUCLEOTIDE SEQUENCE [LARGE SCALE GENOMIC DNA]</scope>
    <source>
        <strain evidence="1 2">DSM 20452</strain>
    </source>
</reference>
<dbReference type="InterPro" id="IPR014965">
    <property type="entry name" value="Amino_acid_metab_prot_put"/>
</dbReference>
<evidence type="ECO:0008006" key="3">
    <source>
        <dbReference type="Google" id="ProtNLM"/>
    </source>
</evidence>
<comment type="caution">
    <text evidence="1">The sequence shown here is derived from an EMBL/GenBank/DDBJ whole genome shotgun (WGS) entry which is preliminary data.</text>
</comment>
<evidence type="ECO:0000313" key="1">
    <source>
        <dbReference type="EMBL" id="KRM73542.1"/>
    </source>
</evidence>
<dbReference type="Gene3D" id="3.30.1820.10">
    <property type="entry name" value="Lp2179-like"/>
    <property type="match status" value="1"/>
</dbReference>
<organism evidence="1 2">
    <name type="scientific">Ligilactobacillus murinus DSM 20452 = NBRC 14221</name>
    <dbReference type="NCBI Taxonomy" id="1423772"/>
    <lineage>
        <taxon>Bacteria</taxon>
        <taxon>Bacillati</taxon>
        <taxon>Bacillota</taxon>
        <taxon>Bacilli</taxon>
        <taxon>Lactobacillales</taxon>
        <taxon>Lactobacillaceae</taxon>
        <taxon>Ligilactobacillus</taxon>
    </lineage>
</organism>
<dbReference type="EMBL" id="AYYN01000140">
    <property type="protein sequence ID" value="KRM73542.1"/>
    <property type="molecule type" value="Genomic_DNA"/>
</dbReference>
<accession>A0A0R2BBG1</accession>
<dbReference type="GeneID" id="48466447"/>
<dbReference type="RefSeq" id="WP_004048957.1">
    <property type="nucleotide sequence ID" value="NZ_AYYN01000140.1"/>
</dbReference>
<sequence>MAYATTAKILGDTTTYQLSPNVKKYSLRDTGFIETKGGKFQLERSLDPASPFKGFKLKIVVSADLKSFKMVTTTANGLKEVNIFKGKDTATNQEQLEYILADLVARNVIEKA</sequence>
<gene>
    <name evidence="1" type="ORF">FC48_GL000807</name>
</gene>
<dbReference type="Proteomes" id="UP000051612">
    <property type="component" value="Unassembled WGS sequence"/>
</dbReference>
<dbReference type="PATRIC" id="fig|1423772.3.peg.879"/>
<proteinExistence type="predicted"/>